<dbReference type="Proteomes" id="UP000824469">
    <property type="component" value="Unassembled WGS sequence"/>
</dbReference>
<dbReference type="EMBL" id="JAHRHJ020000010">
    <property type="protein sequence ID" value="KAH9297207.1"/>
    <property type="molecule type" value="Genomic_DNA"/>
</dbReference>
<evidence type="ECO:0000259" key="2">
    <source>
        <dbReference type="PROSITE" id="PS50222"/>
    </source>
</evidence>
<dbReference type="InterPro" id="IPR018247">
    <property type="entry name" value="EF_Hand_1_Ca_BS"/>
</dbReference>
<evidence type="ECO:0000313" key="3">
    <source>
        <dbReference type="EMBL" id="KAH9297207.1"/>
    </source>
</evidence>
<dbReference type="Gene3D" id="3.60.10.10">
    <property type="entry name" value="Endonuclease/exonuclease/phosphatase"/>
    <property type="match status" value="1"/>
</dbReference>
<sequence>SSLGAPGITQCTRIPLPEFCEPGTSKAQDFPTSSKHDITVRSRRNFLFPPSYCNIGMSRGDVVSTGDRALEGRFHVGGLHNHVLGITHRSLLPSRSSRPKETRRVTVCFKDDDHRHASSAESSVTCSTFNILAPIYKRINGEGILESRYREYWLSRNKSILDMLLVKRSSIICLQEFWIRNEELVDMYEQQFQDAGYEIYKLGRTNGVGDGLFTAVRKDHFKVVNNRELLFNDIGNRVAQLLHLRSTIPYLQNGTDAIQLELIVVNTHLLFPHNSNFCLVRLRQVYKILEYLETFKAEHKLSSIPVILCGDWNGSKRGHVYKFLRSQGFVSSYDTAHNYTDGDADAHRWVSHLNHRGNKCGVDFIWLRNPKTDRKPLNISWIEAVFSIIKFKLREAGLNNLDAFCFFNSDCGFKDHFTLKEFHHALQQLGLTEQISEGLTSEEIEDLMMAADLDGNGIIDNEEFQKMMVTQSIELSPITVLEGEIAASEKCSTPYVHGKSEWPLTQHHYESRTVEHDNHLFLRQGIESESGPPLMKLNVDPNNQDPMNLQESEFGLDVKGASLFPSEVEQGIWPENYLMSDHALLSVVFEPVRIPKRQEATG</sequence>
<dbReference type="Pfam" id="PF03372">
    <property type="entry name" value="Exo_endo_phos"/>
    <property type="match status" value="1"/>
</dbReference>
<dbReference type="PANTHER" id="PTHR12121">
    <property type="entry name" value="CARBON CATABOLITE REPRESSOR PROTEIN 4"/>
    <property type="match status" value="1"/>
</dbReference>
<feature type="domain" description="EF-hand" evidence="2">
    <location>
        <begin position="439"/>
        <end position="474"/>
    </location>
</feature>
<dbReference type="OMA" id="VERDPSC"/>
<feature type="non-terminal residue" evidence="3">
    <location>
        <position position="1"/>
    </location>
</feature>
<dbReference type="SUPFAM" id="SSF47473">
    <property type="entry name" value="EF-hand"/>
    <property type="match status" value="1"/>
</dbReference>
<dbReference type="FunFam" id="3.60.10.10:FF:000124">
    <property type="entry name" value="Endonuclease/exonuclease/phosphatase family protein"/>
    <property type="match status" value="1"/>
</dbReference>
<comment type="caution">
    <text evidence="3">The sequence shown here is derived from an EMBL/GenBank/DDBJ whole genome shotgun (WGS) entry which is preliminary data.</text>
</comment>
<reference evidence="3 4" key="1">
    <citation type="journal article" date="2021" name="Nat. Plants">
        <title>The Taxus genome provides insights into paclitaxel biosynthesis.</title>
        <authorList>
            <person name="Xiong X."/>
            <person name="Gou J."/>
            <person name="Liao Q."/>
            <person name="Li Y."/>
            <person name="Zhou Q."/>
            <person name="Bi G."/>
            <person name="Li C."/>
            <person name="Du R."/>
            <person name="Wang X."/>
            <person name="Sun T."/>
            <person name="Guo L."/>
            <person name="Liang H."/>
            <person name="Lu P."/>
            <person name="Wu Y."/>
            <person name="Zhang Z."/>
            <person name="Ro D.K."/>
            <person name="Shang Y."/>
            <person name="Huang S."/>
            <person name="Yan J."/>
        </authorList>
    </citation>
    <scope>NUCLEOTIDE SEQUENCE [LARGE SCALE GENOMIC DNA]</scope>
    <source>
        <strain evidence="3">Ta-2019</strain>
    </source>
</reference>
<dbReference type="GO" id="GO:0000175">
    <property type="term" value="F:3'-5'-RNA exonuclease activity"/>
    <property type="evidence" value="ECO:0007669"/>
    <property type="project" value="TreeGrafter"/>
</dbReference>
<dbReference type="InterPro" id="IPR005135">
    <property type="entry name" value="Endo/exonuclease/phosphatase"/>
</dbReference>
<dbReference type="InterPro" id="IPR011992">
    <property type="entry name" value="EF-hand-dom_pair"/>
</dbReference>
<gene>
    <name evidence="3" type="ORF">KI387_028889</name>
</gene>
<dbReference type="InterPro" id="IPR036691">
    <property type="entry name" value="Endo/exonu/phosph_ase_sf"/>
</dbReference>
<keyword evidence="1" id="KW-0106">Calcium</keyword>
<protein>
    <recommendedName>
        <fullName evidence="2">EF-hand domain-containing protein</fullName>
    </recommendedName>
</protein>
<dbReference type="GO" id="GO:0005509">
    <property type="term" value="F:calcium ion binding"/>
    <property type="evidence" value="ECO:0007669"/>
    <property type="project" value="InterPro"/>
</dbReference>
<dbReference type="Gene3D" id="1.10.238.10">
    <property type="entry name" value="EF-hand"/>
    <property type="match status" value="1"/>
</dbReference>
<dbReference type="PANTHER" id="PTHR12121:SF31">
    <property type="entry name" value="FAMILY PROTEIN, PUTATIVE, EXPRESSED-RELATED"/>
    <property type="match status" value="1"/>
</dbReference>
<accession>A0AA38FD12</accession>
<proteinExistence type="predicted"/>
<dbReference type="InterPro" id="IPR050410">
    <property type="entry name" value="CCR4/nocturin_mRNA_transcr"/>
</dbReference>
<evidence type="ECO:0000256" key="1">
    <source>
        <dbReference type="ARBA" id="ARBA00022837"/>
    </source>
</evidence>
<dbReference type="CDD" id="cd00051">
    <property type="entry name" value="EFh"/>
    <property type="match status" value="1"/>
</dbReference>
<dbReference type="SUPFAM" id="SSF56219">
    <property type="entry name" value="DNase I-like"/>
    <property type="match status" value="1"/>
</dbReference>
<dbReference type="SMART" id="SM00054">
    <property type="entry name" value="EFh"/>
    <property type="match status" value="1"/>
</dbReference>
<dbReference type="InterPro" id="IPR002048">
    <property type="entry name" value="EF_hand_dom"/>
</dbReference>
<dbReference type="PROSITE" id="PS00018">
    <property type="entry name" value="EF_HAND_1"/>
    <property type="match status" value="1"/>
</dbReference>
<organism evidence="3 4">
    <name type="scientific">Taxus chinensis</name>
    <name type="common">Chinese yew</name>
    <name type="synonym">Taxus wallichiana var. chinensis</name>
    <dbReference type="NCBI Taxonomy" id="29808"/>
    <lineage>
        <taxon>Eukaryota</taxon>
        <taxon>Viridiplantae</taxon>
        <taxon>Streptophyta</taxon>
        <taxon>Embryophyta</taxon>
        <taxon>Tracheophyta</taxon>
        <taxon>Spermatophyta</taxon>
        <taxon>Pinopsida</taxon>
        <taxon>Pinidae</taxon>
        <taxon>Conifers II</taxon>
        <taxon>Cupressales</taxon>
        <taxon>Taxaceae</taxon>
        <taxon>Taxus</taxon>
    </lineage>
</organism>
<name>A0AA38FD12_TAXCH</name>
<dbReference type="AlphaFoldDB" id="A0AA38FD12"/>
<keyword evidence="4" id="KW-1185">Reference proteome</keyword>
<dbReference type="PROSITE" id="PS50222">
    <property type="entry name" value="EF_HAND_2"/>
    <property type="match status" value="1"/>
</dbReference>
<evidence type="ECO:0000313" key="4">
    <source>
        <dbReference type="Proteomes" id="UP000824469"/>
    </source>
</evidence>